<name>A0ABN1P1F4_9PSEU</name>
<keyword evidence="2" id="KW-0732">Signal</keyword>
<dbReference type="InterPro" id="IPR002818">
    <property type="entry name" value="DJ-1/PfpI"/>
</dbReference>
<keyword evidence="1" id="KW-0812">Transmembrane</keyword>
<reference evidence="4 5" key="1">
    <citation type="journal article" date="2019" name="Int. J. Syst. Evol. Microbiol.">
        <title>The Global Catalogue of Microorganisms (GCM) 10K type strain sequencing project: providing services to taxonomists for standard genome sequencing and annotation.</title>
        <authorList>
            <consortium name="The Broad Institute Genomics Platform"/>
            <consortium name="The Broad Institute Genome Sequencing Center for Infectious Disease"/>
            <person name="Wu L."/>
            <person name="Ma J."/>
        </authorList>
    </citation>
    <scope>NUCLEOTIDE SEQUENCE [LARGE SCALE GENOMIC DNA]</scope>
    <source>
        <strain evidence="4 5">JCM 11117</strain>
    </source>
</reference>
<sequence>MRAARALALAVAVLLPAAATAAVNAPAAFAAQYAPGPEWAVPAPAPVRHDPAKPTAVVVVGAHGAEGSDTLAPYEILAATGRFNVYTVGPHRGPVPLTGGLDLVPDLTFDELAGLVAPSLVVVPALPDVGEPSTAPVTGWLRAQAERGAQLLSICNGAAVLASAGLLDDRPATAHWMRLPSLERAHPEVRWVHGQRVVDDGDVVSTAGILSGVDGTLHVVERTLGPAAARDAAAAIGWRHWGTGTPPPVTTGPAIPHPAAIVNAGFTWDPPTVGVALTDGVGEIELASVFDTQAWSLASRTLAVSADGGPVRSRHGLTFLPRAELDGAAAQLDRLLVPGTRAVVQVADGPAPEYVHRHGGFAFDATVSDLARNGDVATARWVAAVLELPTAGLVLDGPAWPWGATLALFALVALPVAALVAVLVQLARRRRTGSAISVTSNHRQDPRPVAW</sequence>
<evidence type="ECO:0000259" key="3">
    <source>
        <dbReference type="Pfam" id="PF01965"/>
    </source>
</evidence>
<protein>
    <submittedName>
        <fullName evidence="4">DJ-1/PfpI family protein</fullName>
    </submittedName>
</protein>
<evidence type="ECO:0000313" key="5">
    <source>
        <dbReference type="Proteomes" id="UP001499967"/>
    </source>
</evidence>
<dbReference type="InterPro" id="IPR052158">
    <property type="entry name" value="INH-QAR"/>
</dbReference>
<dbReference type="Gene3D" id="3.40.50.880">
    <property type="match status" value="2"/>
</dbReference>
<evidence type="ECO:0000313" key="4">
    <source>
        <dbReference type="EMBL" id="GAA0921115.1"/>
    </source>
</evidence>
<comment type="caution">
    <text evidence="4">The sequence shown here is derived from an EMBL/GenBank/DDBJ whole genome shotgun (WGS) entry which is preliminary data.</text>
</comment>
<feature type="signal peptide" evidence="2">
    <location>
        <begin position="1"/>
        <end position="21"/>
    </location>
</feature>
<feature type="chain" id="PRO_5046568984" evidence="2">
    <location>
        <begin position="22"/>
        <end position="451"/>
    </location>
</feature>
<dbReference type="EMBL" id="BAAAHP010000010">
    <property type="protein sequence ID" value="GAA0921115.1"/>
    <property type="molecule type" value="Genomic_DNA"/>
</dbReference>
<evidence type="ECO:0000256" key="2">
    <source>
        <dbReference type="SAM" id="SignalP"/>
    </source>
</evidence>
<organism evidence="4 5">
    <name type="scientific">Pseudonocardia zijingensis</name>
    <dbReference type="NCBI Taxonomy" id="153376"/>
    <lineage>
        <taxon>Bacteria</taxon>
        <taxon>Bacillati</taxon>
        <taxon>Actinomycetota</taxon>
        <taxon>Actinomycetes</taxon>
        <taxon>Pseudonocardiales</taxon>
        <taxon>Pseudonocardiaceae</taxon>
        <taxon>Pseudonocardia</taxon>
    </lineage>
</organism>
<dbReference type="PANTHER" id="PTHR43130:SF3">
    <property type="entry name" value="HTH-TYPE TRANSCRIPTIONAL REGULATOR RV1931C"/>
    <property type="match status" value="1"/>
</dbReference>
<keyword evidence="1" id="KW-1133">Transmembrane helix</keyword>
<proteinExistence type="predicted"/>
<accession>A0ABN1P1F4</accession>
<feature type="domain" description="DJ-1/PfpI" evidence="3">
    <location>
        <begin position="57"/>
        <end position="214"/>
    </location>
</feature>
<keyword evidence="5" id="KW-1185">Reference proteome</keyword>
<feature type="transmembrane region" description="Helical" evidence="1">
    <location>
        <begin position="399"/>
        <end position="424"/>
    </location>
</feature>
<dbReference type="PANTHER" id="PTHR43130">
    <property type="entry name" value="ARAC-FAMILY TRANSCRIPTIONAL REGULATOR"/>
    <property type="match status" value="1"/>
</dbReference>
<dbReference type="Pfam" id="PF01965">
    <property type="entry name" value="DJ-1_PfpI"/>
    <property type="match status" value="1"/>
</dbReference>
<evidence type="ECO:0000256" key="1">
    <source>
        <dbReference type="SAM" id="Phobius"/>
    </source>
</evidence>
<gene>
    <name evidence="4" type="ORF">GCM10009559_03990</name>
</gene>
<dbReference type="Proteomes" id="UP001499967">
    <property type="component" value="Unassembled WGS sequence"/>
</dbReference>
<dbReference type="InterPro" id="IPR029062">
    <property type="entry name" value="Class_I_gatase-like"/>
</dbReference>
<keyword evidence="1" id="KW-0472">Membrane</keyword>
<dbReference type="SUPFAM" id="SSF52317">
    <property type="entry name" value="Class I glutamine amidotransferase-like"/>
    <property type="match status" value="2"/>
</dbReference>